<keyword evidence="2" id="KW-1133">Transmembrane helix</keyword>
<gene>
    <name evidence="3" type="ORF">GH266_22345</name>
</gene>
<dbReference type="AlphaFoldDB" id="A0A857CEW5"/>
<keyword evidence="2" id="KW-0812">Transmembrane</keyword>
<dbReference type="OrthoDB" id="7800844at2"/>
<dbReference type="PANTHER" id="PTHR32309:SF13">
    <property type="entry name" value="FERRIC ENTEROBACTIN TRANSPORT PROTEIN FEPE"/>
    <property type="match status" value="1"/>
</dbReference>
<feature type="transmembrane region" description="Helical" evidence="2">
    <location>
        <begin position="106"/>
        <end position="125"/>
    </location>
</feature>
<dbReference type="RefSeq" id="WP_158195810.1">
    <property type="nucleotide sequence ID" value="NZ_CP046908.1"/>
</dbReference>
<evidence type="ECO:0000256" key="1">
    <source>
        <dbReference type="SAM" id="MobiDB-lite"/>
    </source>
</evidence>
<dbReference type="Proteomes" id="UP000435648">
    <property type="component" value="Chromosome"/>
</dbReference>
<feature type="region of interest" description="Disordered" evidence="1">
    <location>
        <begin position="1"/>
        <end position="74"/>
    </location>
</feature>
<accession>A0A857CEW5</accession>
<sequence length="463" mass="50874">MQRLLSRLPGTRERPPKTQEGRTQAAKSEATAAERKAARPEGVAARAVKVTGGGTDPDSLAPRRRGPLARAGGKVSGLVRTVREDLKELRETDATGRRGGGLWRSFGIFVLIPTVLAALYFLVLASDIFASETRFMVRSGDTQQEVGTGALAMVAKVAGVSGTSPDSFAVLNYVKSRAIIEDVGGKETVFRLFNRDRGDYFATIDPEATWEDIVEYWQDRVSASLDTQSGIITVEATAFSAEEADWLARQVVEKSETLVNEISRRAREEALRVALADVELARSDLAEARETLRVYRNASEIIDPTMTAESIGQVLSQLMIKRIELEARLETTASMIDRDFAPRQVIERELAQVKAQIAEQEGLLASQGRSGGTVSDVVASFENLRLEEEFAANRYSIAVSSYEKARQETERQQLYLVEIVRPAVPDTALYPRVAAGIFMIFFISFVLWAIASLIVASVKDHAI</sequence>
<dbReference type="GO" id="GO:0005886">
    <property type="term" value="C:plasma membrane"/>
    <property type="evidence" value="ECO:0007669"/>
    <property type="project" value="TreeGrafter"/>
</dbReference>
<dbReference type="PANTHER" id="PTHR32309">
    <property type="entry name" value="TYROSINE-PROTEIN KINASE"/>
    <property type="match status" value="1"/>
</dbReference>
<evidence type="ECO:0000313" key="3">
    <source>
        <dbReference type="EMBL" id="QGZ36992.1"/>
    </source>
</evidence>
<feature type="compositionally biased region" description="Basic and acidic residues" evidence="1">
    <location>
        <begin position="10"/>
        <end position="20"/>
    </location>
</feature>
<proteinExistence type="predicted"/>
<name>A0A857CEW5_9HYPH</name>
<evidence type="ECO:0000256" key="2">
    <source>
        <dbReference type="SAM" id="Phobius"/>
    </source>
</evidence>
<feature type="transmembrane region" description="Helical" evidence="2">
    <location>
        <begin position="433"/>
        <end position="458"/>
    </location>
</feature>
<dbReference type="GO" id="GO:0004713">
    <property type="term" value="F:protein tyrosine kinase activity"/>
    <property type="evidence" value="ECO:0007669"/>
    <property type="project" value="TreeGrafter"/>
</dbReference>
<protein>
    <recommendedName>
        <fullName evidence="5">Capsular polysaccharide transport system permease protein</fullName>
    </recommendedName>
</protein>
<dbReference type="EMBL" id="CP046908">
    <property type="protein sequence ID" value="QGZ36992.1"/>
    <property type="molecule type" value="Genomic_DNA"/>
</dbReference>
<reference evidence="3 4" key="1">
    <citation type="submission" date="2019-12" db="EMBL/GenBank/DDBJ databases">
        <title>The genome of Stappia indica PHM037.</title>
        <authorList>
            <person name="Kacar D."/>
            <person name="Galan B."/>
            <person name="Canedo L."/>
            <person name="Rodriguez P."/>
            <person name="de la Calle F."/>
            <person name="Garcia J.L."/>
        </authorList>
    </citation>
    <scope>NUCLEOTIDE SEQUENCE [LARGE SCALE GENOMIC DNA]</scope>
    <source>
        <strain evidence="3 4">PHM037</strain>
    </source>
</reference>
<evidence type="ECO:0000313" key="4">
    <source>
        <dbReference type="Proteomes" id="UP000435648"/>
    </source>
</evidence>
<dbReference type="InterPro" id="IPR050445">
    <property type="entry name" value="Bact_polysacc_biosynth/exp"/>
</dbReference>
<dbReference type="KEGG" id="siw:GH266_22345"/>
<organism evidence="3 4">
    <name type="scientific">Stappia indica</name>
    <dbReference type="NCBI Taxonomy" id="538381"/>
    <lineage>
        <taxon>Bacteria</taxon>
        <taxon>Pseudomonadati</taxon>
        <taxon>Pseudomonadota</taxon>
        <taxon>Alphaproteobacteria</taxon>
        <taxon>Hyphomicrobiales</taxon>
        <taxon>Stappiaceae</taxon>
        <taxon>Stappia</taxon>
    </lineage>
</organism>
<keyword evidence="2" id="KW-0472">Membrane</keyword>
<evidence type="ECO:0008006" key="5">
    <source>
        <dbReference type="Google" id="ProtNLM"/>
    </source>
</evidence>